<keyword evidence="1" id="KW-0732">Signal</keyword>
<accession>W5YUE3</accession>
<dbReference type="RefSeq" id="WP_041340792.1">
    <property type="nucleotide sequence ID" value="NZ_CP007151.1"/>
</dbReference>
<feature type="chain" id="PRO_5004876752" evidence="1">
    <location>
        <begin position="31"/>
        <end position="182"/>
    </location>
</feature>
<dbReference type="OrthoDB" id="6075581at2"/>
<gene>
    <name evidence="2" type="ORF">AU14_11325</name>
</gene>
<feature type="signal peptide" evidence="1">
    <location>
        <begin position="1"/>
        <end position="30"/>
    </location>
</feature>
<dbReference type="KEGG" id="msx:AU14_11325"/>
<name>W5YUE3_9GAMM</name>
<evidence type="ECO:0000256" key="1">
    <source>
        <dbReference type="SAM" id="SignalP"/>
    </source>
</evidence>
<keyword evidence="3" id="KW-1185">Reference proteome</keyword>
<dbReference type="EMBL" id="CP007151">
    <property type="protein sequence ID" value="AHI30103.1"/>
    <property type="molecule type" value="Genomic_DNA"/>
</dbReference>
<dbReference type="Proteomes" id="UP000061489">
    <property type="component" value="Chromosome"/>
</dbReference>
<sequence>MNFELSRTGTPAALVLFGLMSLSVSGLAGAHGAPDADNIPSGVVKASITEQPSIPGLSTLILDAPRPGIMLSYRGEEPITILDTEGEEFLRFSQNQVEAYTGSASWQALPNAAQSIANAASESGTWVTLSNSGSFGWLDPRLNALQDAHGDAGEFAQWRIPVKSESASVHHIAGELTFKTFP</sequence>
<proteinExistence type="predicted"/>
<evidence type="ECO:0000313" key="3">
    <source>
        <dbReference type="Proteomes" id="UP000061489"/>
    </source>
</evidence>
<dbReference type="HOGENOM" id="CLU_127058_0_0_6"/>
<organism evidence="2 3">
    <name type="scientific">Marinobacter similis</name>
    <dbReference type="NCBI Taxonomy" id="1420916"/>
    <lineage>
        <taxon>Bacteria</taxon>
        <taxon>Pseudomonadati</taxon>
        <taxon>Pseudomonadota</taxon>
        <taxon>Gammaproteobacteria</taxon>
        <taxon>Pseudomonadales</taxon>
        <taxon>Marinobacteraceae</taxon>
        <taxon>Marinobacter</taxon>
    </lineage>
</organism>
<dbReference type="AlphaFoldDB" id="W5YUE3"/>
<reference evidence="2 3" key="1">
    <citation type="journal article" date="2014" name="Genome Announc.">
        <title>Draft Genome Sequences of Marinobacter similis A3d10T and Marinobacter salarius R9SW1T.</title>
        <authorList>
            <person name="Ivanova E.P."/>
            <person name="Ng H.J."/>
            <person name="Webb H.K."/>
            <person name="Feng G."/>
            <person name="Oshima K."/>
            <person name="Hattori M."/>
            <person name="Ohkuma M."/>
            <person name="Sergeev A.F."/>
            <person name="Mikhailov V.V."/>
            <person name="Crawford R.J."/>
            <person name="Sawabe T."/>
        </authorList>
    </citation>
    <scope>NUCLEOTIDE SEQUENCE [LARGE SCALE GENOMIC DNA]</scope>
    <source>
        <strain evidence="2 3">A3d10</strain>
    </source>
</reference>
<protein>
    <submittedName>
        <fullName evidence="2">Uncharacterized protein</fullName>
    </submittedName>
</protein>
<evidence type="ECO:0000313" key="2">
    <source>
        <dbReference type="EMBL" id="AHI30103.1"/>
    </source>
</evidence>